<gene>
    <name evidence="7" type="ORF">Thert_02346</name>
</gene>
<dbReference type="EMBL" id="CP016893">
    <property type="protein sequence ID" value="AST58257.1"/>
    <property type="molecule type" value="Genomic_DNA"/>
</dbReference>
<feature type="chain" id="PRO_5012556065" evidence="5">
    <location>
        <begin position="25"/>
        <end position="226"/>
    </location>
</feature>
<dbReference type="Pfam" id="PF00877">
    <property type="entry name" value="NLPC_P60"/>
    <property type="match status" value="1"/>
</dbReference>
<dbReference type="PANTHER" id="PTHR47053:SF1">
    <property type="entry name" value="MUREIN DD-ENDOPEPTIDASE MEPH-RELATED"/>
    <property type="match status" value="1"/>
</dbReference>
<dbReference type="GO" id="GO:0006508">
    <property type="term" value="P:proteolysis"/>
    <property type="evidence" value="ECO:0007669"/>
    <property type="project" value="UniProtKB-KW"/>
</dbReference>
<dbReference type="SUPFAM" id="SSF54001">
    <property type="entry name" value="Cysteine proteinases"/>
    <property type="match status" value="1"/>
</dbReference>
<proteinExistence type="inferred from homology"/>
<dbReference type="SUPFAM" id="SSF47090">
    <property type="entry name" value="PGBD-like"/>
    <property type="match status" value="1"/>
</dbReference>
<dbReference type="Gene3D" id="1.10.101.10">
    <property type="entry name" value="PGBD-like superfamily/PGBD"/>
    <property type="match status" value="1"/>
</dbReference>
<organism evidence="7 8">
    <name type="scientific">Thermoanaerobacterium thermosaccharolyticum</name>
    <name type="common">Clostridium thermosaccharolyticum</name>
    <dbReference type="NCBI Taxonomy" id="1517"/>
    <lineage>
        <taxon>Bacteria</taxon>
        <taxon>Bacillati</taxon>
        <taxon>Bacillota</taxon>
        <taxon>Clostridia</taxon>
        <taxon>Thermoanaerobacterales</taxon>
        <taxon>Thermoanaerobacteraceae</taxon>
        <taxon>Thermoanaerobacterium</taxon>
    </lineage>
</organism>
<dbReference type="Proteomes" id="UP000214975">
    <property type="component" value="Chromosome"/>
</dbReference>
<reference evidence="7 8" key="1">
    <citation type="submission" date="2016-08" db="EMBL/GenBank/DDBJ databases">
        <title>A novel genetic cassette of butanologenic Thermoanaerobacterium thermosaccharolyticum that directly convert cellulose to butanol.</title>
        <authorList>
            <person name="Li T."/>
            <person name="He J."/>
        </authorList>
    </citation>
    <scope>NUCLEOTIDE SEQUENCE [LARGE SCALE GENOMIC DNA]</scope>
    <source>
        <strain evidence="7 8">TG57</strain>
    </source>
</reference>
<evidence type="ECO:0000259" key="6">
    <source>
        <dbReference type="PROSITE" id="PS51935"/>
    </source>
</evidence>
<feature type="domain" description="NlpC/P60" evidence="6">
    <location>
        <begin position="105"/>
        <end position="226"/>
    </location>
</feature>
<evidence type="ECO:0000256" key="2">
    <source>
        <dbReference type="ARBA" id="ARBA00022670"/>
    </source>
</evidence>
<dbReference type="AlphaFoldDB" id="A0A223I0S1"/>
<dbReference type="InterPro" id="IPR000064">
    <property type="entry name" value="NLP_P60_dom"/>
</dbReference>
<dbReference type="InterPro" id="IPR036366">
    <property type="entry name" value="PGBDSf"/>
</dbReference>
<name>A0A223I0S1_THETR</name>
<dbReference type="InterPro" id="IPR038765">
    <property type="entry name" value="Papain-like_cys_pep_sf"/>
</dbReference>
<dbReference type="PROSITE" id="PS51935">
    <property type="entry name" value="NLPC_P60"/>
    <property type="match status" value="1"/>
</dbReference>
<dbReference type="InterPro" id="IPR051202">
    <property type="entry name" value="Peptidase_C40"/>
</dbReference>
<evidence type="ECO:0000256" key="4">
    <source>
        <dbReference type="ARBA" id="ARBA00022807"/>
    </source>
</evidence>
<dbReference type="InterPro" id="IPR036365">
    <property type="entry name" value="PGBD-like_sf"/>
</dbReference>
<protein>
    <submittedName>
        <fullName evidence="7">Cell wall-associated hydrolase, invasion-associated protein</fullName>
    </submittedName>
</protein>
<comment type="similarity">
    <text evidence="1">Belongs to the peptidase C40 family.</text>
</comment>
<dbReference type="Pfam" id="PF01471">
    <property type="entry name" value="PG_binding_1"/>
    <property type="match status" value="1"/>
</dbReference>
<sequence>MNHKKLVASVVLSITLMQAPSAFAMELLKYGSRGQAVVSLQQTLNRLGYNTGGIDGIFGSATRNAVIALQKKFGLSPDGIVGPATEAVLNRTVVSGVSSRGAYVRTSNLSIVSIAGRYLGTPYVYGGTTPAGFDCSGFVQYVFRQAGKSIGRTTYDQYAGGRPVSLSDLQPGDIMFFSTSGNGPTHEGIYIGDNRLIHMSDSSKKAAYDDFSGWFRTYYIGARRYY</sequence>
<dbReference type="InterPro" id="IPR002477">
    <property type="entry name" value="Peptidoglycan-bd-like"/>
</dbReference>
<keyword evidence="3 7" id="KW-0378">Hydrolase</keyword>
<keyword evidence="5" id="KW-0732">Signal</keyword>
<keyword evidence="2" id="KW-0645">Protease</keyword>
<dbReference type="Gene3D" id="3.90.1720.10">
    <property type="entry name" value="endopeptidase domain like (from Nostoc punctiforme)"/>
    <property type="match status" value="1"/>
</dbReference>
<evidence type="ECO:0000313" key="8">
    <source>
        <dbReference type="Proteomes" id="UP000214975"/>
    </source>
</evidence>
<evidence type="ECO:0000256" key="5">
    <source>
        <dbReference type="SAM" id="SignalP"/>
    </source>
</evidence>
<dbReference type="GO" id="GO:0008234">
    <property type="term" value="F:cysteine-type peptidase activity"/>
    <property type="evidence" value="ECO:0007669"/>
    <property type="project" value="UniProtKB-KW"/>
</dbReference>
<keyword evidence="4" id="KW-0788">Thiol protease</keyword>
<feature type="signal peptide" evidence="5">
    <location>
        <begin position="1"/>
        <end position="24"/>
    </location>
</feature>
<evidence type="ECO:0000256" key="1">
    <source>
        <dbReference type="ARBA" id="ARBA00007074"/>
    </source>
</evidence>
<evidence type="ECO:0000256" key="3">
    <source>
        <dbReference type="ARBA" id="ARBA00022801"/>
    </source>
</evidence>
<accession>A0A223I0S1</accession>
<dbReference type="PANTHER" id="PTHR47053">
    <property type="entry name" value="MUREIN DD-ENDOPEPTIDASE MEPH-RELATED"/>
    <property type="match status" value="1"/>
</dbReference>
<evidence type="ECO:0000313" key="7">
    <source>
        <dbReference type="EMBL" id="AST58257.1"/>
    </source>
</evidence>